<keyword evidence="3 6" id="KW-0378">Hydrolase</keyword>
<dbReference type="EMBL" id="VJZL01000007">
    <property type="protein sequence ID" value="TRX11332.1"/>
    <property type="molecule type" value="Genomic_DNA"/>
</dbReference>
<dbReference type="InterPro" id="IPR052176">
    <property type="entry name" value="Glycosyl_Hydrlase_43_Enz"/>
</dbReference>
<accession>A0A553BSW2</accession>
<evidence type="ECO:0000256" key="3">
    <source>
        <dbReference type="ARBA" id="ARBA00022801"/>
    </source>
</evidence>
<dbReference type="InterPro" id="IPR006710">
    <property type="entry name" value="Glyco_hydro_43"/>
</dbReference>
<dbReference type="AlphaFoldDB" id="A0A553BSW2"/>
<feature type="signal peptide" evidence="7">
    <location>
        <begin position="1"/>
        <end position="25"/>
    </location>
</feature>
<evidence type="ECO:0000256" key="5">
    <source>
        <dbReference type="ARBA" id="ARBA00023295"/>
    </source>
</evidence>
<dbReference type="GO" id="GO:0045493">
    <property type="term" value="P:xylan catabolic process"/>
    <property type="evidence" value="ECO:0007669"/>
    <property type="project" value="UniProtKB-KW"/>
</dbReference>
<evidence type="ECO:0000313" key="8">
    <source>
        <dbReference type="EMBL" id="TRX11332.1"/>
    </source>
</evidence>
<comment type="caution">
    <text evidence="8">The sequence shown here is derived from an EMBL/GenBank/DDBJ whole genome shotgun (WGS) entry which is preliminary data.</text>
</comment>
<evidence type="ECO:0000313" key="9">
    <source>
        <dbReference type="Proteomes" id="UP000318669"/>
    </source>
</evidence>
<dbReference type="SUPFAM" id="SSF75005">
    <property type="entry name" value="Arabinanase/levansucrase/invertase"/>
    <property type="match status" value="1"/>
</dbReference>
<organism evidence="8 9">
    <name type="scientific">Flavobacterium gawalongense</name>
    <dbReference type="NCBI Taxonomy" id="2594432"/>
    <lineage>
        <taxon>Bacteria</taxon>
        <taxon>Pseudomonadati</taxon>
        <taxon>Bacteroidota</taxon>
        <taxon>Flavobacteriia</taxon>
        <taxon>Flavobacteriales</taxon>
        <taxon>Flavobacteriaceae</taxon>
        <taxon>Flavobacterium</taxon>
    </lineage>
</organism>
<name>A0A553BSW2_9FLAO</name>
<reference evidence="8 9" key="1">
    <citation type="submission" date="2019-07" db="EMBL/GenBank/DDBJ databases">
        <title>Novel species of Flavobacterium.</title>
        <authorList>
            <person name="Liu Q."/>
            <person name="Xin Y.-H."/>
        </authorList>
    </citation>
    <scope>NUCLEOTIDE SEQUENCE [LARGE SCALE GENOMIC DNA]</scope>
    <source>
        <strain evidence="8 9">GSR22</strain>
    </source>
</reference>
<dbReference type="PANTHER" id="PTHR43772">
    <property type="entry name" value="ENDO-1,4-BETA-XYLANASE"/>
    <property type="match status" value="1"/>
</dbReference>
<evidence type="ECO:0000256" key="7">
    <source>
        <dbReference type="SAM" id="SignalP"/>
    </source>
</evidence>
<evidence type="ECO:0000256" key="4">
    <source>
        <dbReference type="ARBA" id="ARBA00023277"/>
    </source>
</evidence>
<comment type="similarity">
    <text evidence="1 6">Belongs to the glycosyl hydrolase 43 family.</text>
</comment>
<dbReference type="GO" id="GO:0004553">
    <property type="term" value="F:hydrolase activity, hydrolyzing O-glycosyl compounds"/>
    <property type="evidence" value="ECO:0007669"/>
    <property type="project" value="InterPro"/>
</dbReference>
<sequence>MNVRIMKKINLQLVLLLLCAFSIYAQNPILPGLYADPHVLYAEKTGKYYIYPTSDGFKNWSGTYFKVFSSDNLKKWKDEGVILDLKKDVSWANANAWAPSIVEKKDKNGQYKYYYYFTANKKIGVAVADHPTGPFIDSGKPLIDKFPDGMNRGQNIDPDVFTDPKTGKSYLYWGNYFMAGCELNDDMISVKPNSTRIIIKDDTYYSEAPFVFYRDGFYYFSWSKNDTRSEDYEVRYVKAASPLGPIDPSQSIVIIQKEPKKGIFATGHHSVLQIPGKDKWYIVYHRFQRPDAIKMGKDAGFNREVCIDKLKFNKDGTIKKVKPTI</sequence>
<keyword evidence="4" id="KW-0119">Carbohydrate metabolism</keyword>
<protein>
    <submittedName>
        <fullName evidence="8">Family 43 glycosylhydrolase</fullName>
    </submittedName>
</protein>
<keyword evidence="2" id="KW-0624">Polysaccharide degradation</keyword>
<keyword evidence="2" id="KW-0858">Xylan degradation</keyword>
<dbReference type="CDD" id="cd18828">
    <property type="entry name" value="GH43_BT3675-like"/>
    <property type="match status" value="1"/>
</dbReference>
<evidence type="ECO:0000256" key="1">
    <source>
        <dbReference type="ARBA" id="ARBA00009865"/>
    </source>
</evidence>
<dbReference type="Gene3D" id="2.115.10.20">
    <property type="entry name" value="Glycosyl hydrolase domain, family 43"/>
    <property type="match status" value="1"/>
</dbReference>
<proteinExistence type="inferred from homology"/>
<dbReference type="Proteomes" id="UP000318669">
    <property type="component" value="Unassembled WGS sequence"/>
</dbReference>
<evidence type="ECO:0000256" key="6">
    <source>
        <dbReference type="RuleBase" id="RU361187"/>
    </source>
</evidence>
<dbReference type="PANTHER" id="PTHR43772:SF2">
    <property type="entry name" value="PUTATIVE (AFU_ORTHOLOGUE AFUA_2G04480)-RELATED"/>
    <property type="match status" value="1"/>
</dbReference>
<feature type="chain" id="PRO_5021869036" evidence="7">
    <location>
        <begin position="26"/>
        <end position="325"/>
    </location>
</feature>
<evidence type="ECO:0000256" key="2">
    <source>
        <dbReference type="ARBA" id="ARBA00022651"/>
    </source>
</evidence>
<dbReference type="InterPro" id="IPR023296">
    <property type="entry name" value="Glyco_hydro_beta-prop_sf"/>
</dbReference>
<gene>
    <name evidence="8" type="ORF">FNW11_05925</name>
</gene>
<dbReference type="OrthoDB" id="9763933at2"/>
<keyword evidence="5 6" id="KW-0326">Glycosidase</keyword>
<dbReference type="Pfam" id="PF04616">
    <property type="entry name" value="Glyco_hydro_43"/>
    <property type="match status" value="1"/>
</dbReference>
<keyword evidence="7" id="KW-0732">Signal</keyword>